<dbReference type="AlphaFoldDB" id="A0A0C3BIN9"/>
<keyword evidence="2" id="KW-1185">Reference proteome</keyword>
<organism evidence="1 2">
    <name type="scientific">Serendipita vermifera MAFF 305830</name>
    <dbReference type="NCBI Taxonomy" id="933852"/>
    <lineage>
        <taxon>Eukaryota</taxon>
        <taxon>Fungi</taxon>
        <taxon>Dikarya</taxon>
        <taxon>Basidiomycota</taxon>
        <taxon>Agaricomycotina</taxon>
        <taxon>Agaricomycetes</taxon>
        <taxon>Sebacinales</taxon>
        <taxon>Serendipitaceae</taxon>
        <taxon>Serendipita</taxon>
    </lineage>
</organism>
<gene>
    <name evidence="1" type="ORF">M408DRAFT_7150</name>
</gene>
<accession>A0A0C3BIN9</accession>
<dbReference type="EMBL" id="KN824282">
    <property type="protein sequence ID" value="KIM31376.1"/>
    <property type="molecule type" value="Genomic_DNA"/>
</dbReference>
<reference evidence="2" key="2">
    <citation type="submission" date="2015-01" db="EMBL/GenBank/DDBJ databases">
        <title>Evolutionary Origins and Diversification of the Mycorrhizal Mutualists.</title>
        <authorList>
            <consortium name="DOE Joint Genome Institute"/>
            <consortium name="Mycorrhizal Genomics Consortium"/>
            <person name="Kohler A."/>
            <person name="Kuo A."/>
            <person name="Nagy L.G."/>
            <person name="Floudas D."/>
            <person name="Copeland A."/>
            <person name="Barry K.W."/>
            <person name="Cichocki N."/>
            <person name="Veneault-Fourrey C."/>
            <person name="LaButti K."/>
            <person name="Lindquist E.A."/>
            <person name="Lipzen A."/>
            <person name="Lundell T."/>
            <person name="Morin E."/>
            <person name="Murat C."/>
            <person name="Riley R."/>
            <person name="Ohm R."/>
            <person name="Sun H."/>
            <person name="Tunlid A."/>
            <person name="Henrissat B."/>
            <person name="Grigoriev I.V."/>
            <person name="Hibbett D.S."/>
            <person name="Martin F."/>
        </authorList>
    </citation>
    <scope>NUCLEOTIDE SEQUENCE [LARGE SCALE GENOMIC DNA]</scope>
    <source>
        <strain evidence="2">MAFF 305830</strain>
    </source>
</reference>
<reference evidence="1 2" key="1">
    <citation type="submission" date="2014-04" db="EMBL/GenBank/DDBJ databases">
        <authorList>
            <consortium name="DOE Joint Genome Institute"/>
            <person name="Kuo A."/>
            <person name="Zuccaro A."/>
            <person name="Kohler A."/>
            <person name="Nagy L.G."/>
            <person name="Floudas D."/>
            <person name="Copeland A."/>
            <person name="Barry K.W."/>
            <person name="Cichocki N."/>
            <person name="Veneault-Fourrey C."/>
            <person name="LaButti K."/>
            <person name="Lindquist E.A."/>
            <person name="Lipzen A."/>
            <person name="Lundell T."/>
            <person name="Morin E."/>
            <person name="Murat C."/>
            <person name="Sun H."/>
            <person name="Tunlid A."/>
            <person name="Henrissat B."/>
            <person name="Grigoriev I.V."/>
            <person name="Hibbett D.S."/>
            <person name="Martin F."/>
            <person name="Nordberg H.P."/>
            <person name="Cantor M.N."/>
            <person name="Hua S.X."/>
        </authorList>
    </citation>
    <scope>NUCLEOTIDE SEQUENCE [LARGE SCALE GENOMIC DNA]</scope>
    <source>
        <strain evidence="1 2">MAFF 305830</strain>
    </source>
</reference>
<name>A0A0C3BIN9_SERVB</name>
<evidence type="ECO:0000313" key="1">
    <source>
        <dbReference type="EMBL" id="KIM31376.1"/>
    </source>
</evidence>
<protein>
    <submittedName>
        <fullName evidence="1">Uncharacterized protein</fullName>
    </submittedName>
</protein>
<evidence type="ECO:0000313" key="2">
    <source>
        <dbReference type="Proteomes" id="UP000054097"/>
    </source>
</evidence>
<proteinExistence type="predicted"/>
<sequence length="216" mass="24080">MGAKDLYLFQIVQYSSTDSDRKPSQCKFFVHYCDKAGNPTGEGETHSFELTQNGPKYTQQRSQFVTPRFRGACTLGLVYKKTLYKILDELEASNLGVRKSSASKKLFANVGKSGAAGVEATLELASLPRLWVADRLEALRRAGMVLLGPSLDEMMRKAYQSWIMHGEHMKQAGLQTTSPAITTQTGEIIDLRWGGTGSADLIKRYYCYPYVHYATS</sequence>
<dbReference type="OrthoDB" id="3142514at2759"/>
<dbReference type="HOGENOM" id="CLU_1278319_0_0_1"/>
<dbReference type="Proteomes" id="UP000054097">
    <property type="component" value="Unassembled WGS sequence"/>
</dbReference>